<evidence type="ECO:0000313" key="3">
    <source>
        <dbReference type="Proteomes" id="UP001344632"/>
    </source>
</evidence>
<evidence type="ECO:0000313" key="2">
    <source>
        <dbReference type="EMBL" id="MEC0242416.1"/>
    </source>
</evidence>
<sequence length="176" mass="20682">MTNDKPAEYFTLETQRLRLRILTLQDAGHIYQHFADEEITRFMDIEPCKSMKEAEEIIQFHLDDAGCRWGVFDKEQPTLIGTCGFHYLRKMNSGLIAEMGYDLAKSYWGKGYMLEAVQAIIRFGFEKMDLTKIDATVEPENIRSIRLMEKLGFEREQDLRDNLVYFYKSCLEQPLD</sequence>
<feature type="domain" description="N-acetyltransferase" evidence="1">
    <location>
        <begin position="17"/>
        <end position="171"/>
    </location>
</feature>
<dbReference type="SUPFAM" id="SSF55729">
    <property type="entry name" value="Acyl-CoA N-acyltransferases (Nat)"/>
    <property type="match status" value="1"/>
</dbReference>
<proteinExistence type="predicted"/>
<accession>A0ABU6GRM2</accession>
<keyword evidence="3" id="KW-1185">Reference proteome</keyword>
<name>A0ABU6GRM2_9BACL</name>
<organism evidence="2 3">
    <name type="scientific">Paenibacillus dokdonensis</name>
    <dbReference type="NCBI Taxonomy" id="2567944"/>
    <lineage>
        <taxon>Bacteria</taxon>
        <taxon>Bacillati</taxon>
        <taxon>Bacillota</taxon>
        <taxon>Bacilli</taxon>
        <taxon>Bacillales</taxon>
        <taxon>Paenibacillaceae</taxon>
        <taxon>Paenibacillus</taxon>
    </lineage>
</organism>
<reference evidence="2 3" key="1">
    <citation type="submission" date="2023-03" db="EMBL/GenBank/DDBJ databases">
        <title>Bacillus Genome Sequencing.</title>
        <authorList>
            <person name="Dunlap C."/>
        </authorList>
    </citation>
    <scope>NUCLEOTIDE SEQUENCE [LARGE SCALE GENOMIC DNA]</scope>
    <source>
        <strain evidence="2 3">BD-525</strain>
    </source>
</reference>
<dbReference type="PANTHER" id="PTHR43792:SF9">
    <property type="entry name" value="RIBOSOMAL-PROTEIN-ALANINE ACETYLTRANSFERASE"/>
    <property type="match status" value="1"/>
</dbReference>
<dbReference type="EMBL" id="JARLKZ010000016">
    <property type="protein sequence ID" value="MEC0242416.1"/>
    <property type="molecule type" value="Genomic_DNA"/>
</dbReference>
<comment type="caution">
    <text evidence="2">The sequence shown here is derived from an EMBL/GenBank/DDBJ whole genome shotgun (WGS) entry which is preliminary data.</text>
</comment>
<dbReference type="InterPro" id="IPR051531">
    <property type="entry name" value="N-acetyltransferase"/>
</dbReference>
<dbReference type="InterPro" id="IPR000182">
    <property type="entry name" value="GNAT_dom"/>
</dbReference>
<dbReference type="PROSITE" id="PS51186">
    <property type="entry name" value="GNAT"/>
    <property type="match status" value="1"/>
</dbReference>
<dbReference type="InterPro" id="IPR016181">
    <property type="entry name" value="Acyl_CoA_acyltransferase"/>
</dbReference>
<protein>
    <submittedName>
        <fullName evidence="2">GNAT family N-acetyltransferase</fullName>
    </submittedName>
</protein>
<dbReference type="PANTHER" id="PTHR43792">
    <property type="entry name" value="GNAT FAMILY, PUTATIVE (AFU_ORTHOLOGUE AFUA_3G00765)-RELATED-RELATED"/>
    <property type="match status" value="1"/>
</dbReference>
<dbReference type="Pfam" id="PF13302">
    <property type="entry name" value="Acetyltransf_3"/>
    <property type="match status" value="1"/>
</dbReference>
<gene>
    <name evidence="2" type="ORF">P4H66_21640</name>
</gene>
<dbReference type="Proteomes" id="UP001344632">
    <property type="component" value="Unassembled WGS sequence"/>
</dbReference>
<evidence type="ECO:0000259" key="1">
    <source>
        <dbReference type="PROSITE" id="PS51186"/>
    </source>
</evidence>
<dbReference type="Gene3D" id="3.40.630.30">
    <property type="match status" value="1"/>
</dbReference>
<dbReference type="RefSeq" id="WP_326090189.1">
    <property type="nucleotide sequence ID" value="NZ_JARLKZ010000016.1"/>
</dbReference>